<dbReference type="InterPro" id="IPR027463">
    <property type="entry name" value="AcrB_DN_DC_subdom"/>
</dbReference>
<comment type="caution">
    <text evidence="2">The sequence shown here is derived from an EMBL/GenBank/DDBJ whole genome shotgun (WGS) entry which is preliminary data.</text>
</comment>
<dbReference type="GO" id="GO:0005886">
    <property type="term" value="C:plasma membrane"/>
    <property type="evidence" value="ECO:0007669"/>
    <property type="project" value="TreeGrafter"/>
</dbReference>
<feature type="transmembrane region" description="Helical" evidence="1">
    <location>
        <begin position="386"/>
        <end position="409"/>
    </location>
</feature>
<dbReference type="PANTHER" id="PTHR32063:SF77">
    <property type="entry name" value="ACR FAMILY TRANSPORT PROTEIN"/>
    <property type="match status" value="1"/>
</dbReference>
<keyword evidence="1" id="KW-1133">Transmembrane helix</keyword>
<dbReference type="PANTHER" id="PTHR32063">
    <property type="match status" value="1"/>
</dbReference>
<keyword evidence="1" id="KW-0472">Membrane</keyword>
<feature type="transmembrane region" description="Helical" evidence="1">
    <location>
        <begin position="335"/>
        <end position="351"/>
    </location>
</feature>
<feature type="transmembrane region" description="Helical" evidence="1">
    <location>
        <begin position="518"/>
        <end position="537"/>
    </location>
</feature>
<dbReference type="RefSeq" id="WP_071361178.1">
    <property type="nucleotide sequence ID" value="NZ_JRYB01000001.1"/>
</dbReference>
<feature type="transmembrane region" description="Helical" evidence="1">
    <location>
        <begin position="973"/>
        <end position="999"/>
    </location>
</feature>
<accession>A0A1S2N6P3</accession>
<feature type="transmembrane region" description="Helical" evidence="1">
    <location>
        <begin position="942"/>
        <end position="961"/>
    </location>
</feature>
<keyword evidence="1" id="KW-0812">Transmembrane</keyword>
<evidence type="ECO:0000313" key="2">
    <source>
        <dbReference type="EMBL" id="OIJ40735.1"/>
    </source>
</evidence>
<gene>
    <name evidence="2" type="ORF">LO55_1778</name>
</gene>
<dbReference type="Gene3D" id="1.20.1640.10">
    <property type="entry name" value="Multidrug efflux transporter AcrB transmembrane domain"/>
    <property type="match status" value="2"/>
</dbReference>
<dbReference type="SUPFAM" id="SSF82714">
    <property type="entry name" value="Multidrug efflux transporter AcrB TolC docking domain, DN and DC subdomains"/>
    <property type="match status" value="2"/>
</dbReference>
<proteinExistence type="predicted"/>
<dbReference type="PRINTS" id="PR00702">
    <property type="entry name" value="ACRIFLAVINRP"/>
</dbReference>
<dbReference type="Proteomes" id="UP000180246">
    <property type="component" value="Unassembled WGS sequence"/>
</dbReference>
<feature type="transmembrane region" description="Helical" evidence="1">
    <location>
        <begin position="869"/>
        <end position="887"/>
    </location>
</feature>
<evidence type="ECO:0000313" key="3">
    <source>
        <dbReference type="Proteomes" id="UP000180246"/>
    </source>
</evidence>
<dbReference type="EMBL" id="JRYB01000001">
    <property type="protein sequence ID" value="OIJ40735.1"/>
    <property type="molecule type" value="Genomic_DNA"/>
</dbReference>
<reference evidence="2 3" key="1">
    <citation type="submission" date="2014-10" db="EMBL/GenBank/DDBJ databases">
        <authorList>
            <person name="Seo M.-J."/>
            <person name="Seok Y.J."/>
            <person name="Cha I.-T."/>
        </authorList>
    </citation>
    <scope>NUCLEOTIDE SEQUENCE [LARGE SCALE GENOMIC DNA]</scope>
    <source>
        <strain evidence="2 3">NEU</strain>
    </source>
</reference>
<feature type="transmembrane region" description="Helical" evidence="1">
    <location>
        <begin position="839"/>
        <end position="862"/>
    </location>
</feature>
<organism evidence="2 3">
    <name type="scientific">Massilia timonae</name>
    <dbReference type="NCBI Taxonomy" id="47229"/>
    <lineage>
        <taxon>Bacteria</taxon>
        <taxon>Pseudomonadati</taxon>
        <taxon>Pseudomonadota</taxon>
        <taxon>Betaproteobacteria</taxon>
        <taxon>Burkholderiales</taxon>
        <taxon>Oxalobacteraceae</taxon>
        <taxon>Telluria group</taxon>
        <taxon>Massilia</taxon>
    </lineage>
</organism>
<dbReference type="GO" id="GO:0042910">
    <property type="term" value="F:xenobiotic transmembrane transporter activity"/>
    <property type="evidence" value="ECO:0007669"/>
    <property type="project" value="TreeGrafter"/>
</dbReference>
<dbReference type="Gene3D" id="3.30.70.1320">
    <property type="entry name" value="Multidrug efflux transporter AcrB pore domain like"/>
    <property type="match status" value="1"/>
</dbReference>
<feature type="transmembrane region" description="Helical" evidence="1">
    <location>
        <begin position="429"/>
        <end position="449"/>
    </location>
</feature>
<feature type="transmembrane region" description="Helical" evidence="1">
    <location>
        <begin position="358"/>
        <end position="380"/>
    </location>
</feature>
<sequence length="1020" mass="107071">MNLATWSLRRPIPAVLLFVLLSLAGLLSFHRLPIQNMPDIELPEIDILLAQPGAAPAQLETEVARKVEDSLASLAGLKHTTTTIGDGMVHVRAEFVLEKPVSEALIETKDAVDRVRADLPPDLEPPSVSAASASSEPTVTYALASSRMDEEALSWYVDDGVTRALLAVPGVARVARLGGVEREVRVEADPAAMAALGVTVSDLSRALAAASRDASGGIGRLGAGEQAVRTVATVRQAHELAALAIPLGGGRRVRLDQVARVSDGIAERRSAALLDGRPVTGFAVYRARGADEVRMAEGVERALAALAAGRQGLAFDLVAGNVDYTMEQYRGSMQMLYEGALLAVLVVWWFLRDWRATLVAAAALPLSILPTFLLMDWLGYTLNTLTLLAMAVVVGILVDDAIVEVENIARHRQMGKTVERATLDAVQEIALAVIATTATLVVVFVPTAMMSGVPGLFFRQFGWSTVVAVLASLLVARLLTPVMAARFMRGSLAHEEREGPLMRAYLGAVRWCLARRGATLTASVLLFAGSVALIPFIDTGLMPAADRGQVNVDVELPPGSALQDTQLSAERARLALAGIDGVASVFASIGGAGSDLDDPVGGGVGKATLTLGLDPRGERQAQAAIEAAVRRALQEVPGARYGVGGAMGEQIELILASADVPALQTTAAELERQLRAVPGLSNVRSSASVERPELVLRPDAARAAERGVRTPDIHETIRIATAGDTDARLPKLNLDARQVPVRVQMPVALGADLEALGNLRVPAEGALVPLASVAALAVENGPARIDRYDRQRHVTLRADLGSVSLGQAQAAAMALPAAQALPAGVQLLEGGDAEIAGELMSGFGAALVIGVICMFCVLVLLFGDFLQPFTILSALPLSLCGAFVMLLATGSELDVPSMIGLVMLMGIVAKNSILLVEYAVLGMRAHGARAEQAVLAACRQRARPILMTSLAMIAGMLPIALGLGADASFRQPMAIAVIGGLLSSTLLSLLVVPAVFVTVDGLRMRRRPSVTVDALGHEMF</sequence>
<dbReference type="Gene3D" id="3.30.70.1440">
    <property type="entry name" value="Multidrug efflux transporter AcrB pore domain"/>
    <property type="match status" value="1"/>
</dbReference>
<protein>
    <submittedName>
        <fullName evidence="2">AcrB/AcrD/AcrF family protein</fullName>
    </submittedName>
</protein>
<name>A0A1S2N6P3_9BURK</name>
<dbReference type="Pfam" id="PF00873">
    <property type="entry name" value="ACR_tran"/>
    <property type="match status" value="1"/>
</dbReference>
<dbReference type="Gene3D" id="3.30.70.1430">
    <property type="entry name" value="Multidrug efflux transporter AcrB pore domain"/>
    <property type="match status" value="2"/>
</dbReference>
<feature type="transmembrane region" description="Helical" evidence="1">
    <location>
        <begin position="899"/>
        <end position="921"/>
    </location>
</feature>
<dbReference type="SUPFAM" id="SSF82693">
    <property type="entry name" value="Multidrug efflux transporter AcrB pore domain, PN1, PN2, PC1 and PC2 subdomains"/>
    <property type="match status" value="3"/>
</dbReference>
<dbReference type="SUPFAM" id="SSF82866">
    <property type="entry name" value="Multidrug efflux transporter AcrB transmembrane domain"/>
    <property type="match status" value="2"/>
</dbReference>
<dbReference type="InterPro" id="IPR001036">
    <property type="entry name" value="Acrflvin-R"/>
</dbReference>
<feature type="transmembrane region" description="Helical" evidence="1">
    <location>
        <begin position="461"/>
        <end position="479"/>
    </location>
</feature>
<dbReference type="AlphaFoldDB" id="A0A1S2N6P3"/>
<evidence type="ECO:0000256" key="1">
    <source>
        <dbReference type="SAM" id="Phobius"/>
    </source>
</evidence>
<dbReference type="Gene3D" id="3.30.2090.10">
    <property type="entry name" value="Multidrug efflux transporter AcrB TolC docking domain, DN and DC subdomains"/>
    <property type="match status" value="2"/>
</dbReference>